<keyword evidence="5" id="KW-1185">Reference proteome</keyword>
<dbReference type="Proteomes" id="UP000241762">
    <property type="component" value="Chromosome"/>
</dbReference>
<evidence type="ECO:0000256" key="3">
    <source>
        <dbReference type="PROSITE-ProRule" id="PRU00023"/>
    </source>
</evidence>
<dbReference type="PROSITE" id="PS50088">
    <property type="entry name" value="ANK_REPEAT"/>
    <property type="match status" value="2"/>
</dbReference>
<feature type="repeat" description="ANK" evidence="3">
    <location>
        <begin position="74"/>
        <end position="106"/>
    </location>
</feature>
<proteinExistence type="predicted"/>
<dbReference type="InterPro" id="IPR036770">
    <property type="entry name" value="Ankyrin_rpt-contain_sf"/>
</dbReference>
<organism evidence="4 5">
    <name type="scientific">Candidatus Phycorickettsia trachydisci</name>
    <dbReference type="NCBI Taxonomy" id="2115978"/>
    <lineage>
        <taxon>Bacteria</taxon>
        <taxon>Pseudomonadati</taxon>
        <taxon>Pseudomonadota</taxon>
        <taxon>Alphaproteobacteria</taxon>
        <taxon>Rickettsiales</taxon>
        <taxon>Rickettsiaceae</taxon>
        <taxon>Candidatus Phycorickettsia</taxon>
    </lineage>
</organism>
<gene>
    <name evidence="4" type="ORF">phytr_6760</name>
</gene>
<feature type="repeat" description="ANK" evidence="3">
    <location>
        <begin position="107"/>
        <end position="139"/>
    </location>
</feature>
<protein>
    <submittedName>
        <fullName evidence="4">Uncharacterized protein</fullName>
    </submittedName>
</protein>
<evidence type="ECO:0000256" key="1">
    <source>
        <dbReference type="ARBA" id="ARBA00022737"/>
    </source>
</evidence>
<evidence type="ECO:0000256" key="2">
    <source>
        <dbReference type="ARBA" id="ARBA00023043"/>
    </source>
</evidence>
<dbReference type="EMBL" id="CP027845">
    <property type="protein sequence ID" value="AVP87617.1"/>
    <property type="molecule type" value="Genomic_DNA"/>
</dbReference>
<dbReference type="InterPro" id="IPR002110">
    <property type="entry name" value="Ankyrin_rpt"/>
</dbReference>
<dbReference type="KEGG" id="ptc:phytr_6760"/>
<dbReference type="Pfam" id="PF12796">
    <property type="entry name" value="Ank_2"/>
    <property type="match status" value="1"/>
</dbReference>
<evidence type="ECO:0000313" key="5">
    <source>
        <dbReference type="Proteomes" id="UP000241762"/>
    </source>
</evidence>
<reference evidence="4 5" key="1">
    <citation type="submission" date="2018-03" db="EMBL/GenBank/DDBJ databases">
        <title>A gene transfer event suggests a long-term partnership between eustigmatophyte algae and a novel lineage of endosymbiotic bacteria.</title>
        <authorList>
            <person name="Yurchenko T."/>
            <person name="Sevcikova T."/>
            <person name="Pribyl P."/>
            <person name="El Karkouri K."/>
            <person name="Klimes V."/>
            <person name="Amaral R."/>
            <person name="Zbrankova V."/>
            <person name="Kim E."/>
            <person name="Raoult D."/>
            <person name="Santos L.M.A."/>
            <person name="Elias M."/>
        </authorList>
    </citation>
    <scope>NUCLEOTIDE SEQUENCE [LARGE SCALE GENOMIC DNA]</scope>
    <source>
        <strain evidence="4">CCALA 838</strain>
    </source>
</reference>
<dbReference type="SUPFAM" id="SSF48403">
    <property type="entry name" value="Ankyrin repeat"/>
    <property type="match status" value="1"/>
</dbReference>
<evidence type="ECO:0000313" key="4">
    <source>
        <dbReference type="EMBL" id="AVP87617.1"/>
    </source>
</evidence>
<dbReference type="AlphaFoldDB" id="A0A2P1P8N5"/>
<sequence length="364" mass="41184">MTITPGFKLMKAIWEEDSQSVIQDLLNQEENLSLKIPLTNRNLLHFATQSGKSKSVDNLLNLGFKKVINDFDAEGNAPLHYATKFGDVCMLQSLIEAGADVNVRDAKGRLPLHYALKLGKVQSAQLLINWESYLNDKGALNLISFAVEQNLSNIICLLILRGAYIDLSNVEVYEYLKENFDTLSVQTDHLIDKIYLNLKVANSFFKVGLLEAYEFGDELVEKAYEGLVNFASILNAVDNKDYKYKFAHLFKDEMLLQQFWEKAEGLSFIIDTYHSIEEIQIAIIALLNRDKTLIKTLQDTQKDMFSKTIDGIKSPSISMLHDLDGPKELLNDLLEPSDQIALYVSQFILDKPESVEVMGDNISD</sequence>
<dbReference type="PANTHER" id="PTHR24198:SF165">
    <property type="entry name" value="ANKYRIN REPEAT-CONTAINING PROTEIN-RELATED"/>
    <property type="match status" value="1"/>
</dbReference>
<dbReference type="Gene3D" id="1.25.40.20">
    <property type="entry name" value="Ankyrin repeat-containing domain"/>
    <property type="match status" value="1"/>
</dbReference>
<accession>A0A2P1P8N5</accession>
<keyword evidence="2 3" id="KW-0040">ANK repeat</keyword>
<keyword evidence="1" id="KW-0677">Repeat</keyword>
<dbReference type="PANTHER" id="PTHR24198">
    <property type="entry name" value="ANKYRIN REPEAT AND PROTEIN KINASE DOMAIN-CONTAINING PROTEIN"/>
    <property type="match status" value="1"/>
</dbReference>
<dbReference type="SMART" id="SM00248">
    <property type="entry name" value="ANK"/>
    <property type="match status" value="4"/>
</dbReference>
<dbReference type="PROSITE" id="PS50297">
    <property type="entry name" value="ANK_REP_REGION"/>
    <property type="match status" value="1"/>
</dbReference>
<name>A0A2P1P8N5_9RICK</name>